<dbReference type="InterPro" id="IPR027417">
    <property type="entry name" value="P-loop_NTPase"/>
</dbReference>
<dbReference type="PANTHER" id="PTHR21087">
    <property type="entry name" value="SHIKIMATE KINASE"/>
    <property type="match status" value="1"/>
</dbReference>
<evidence type="ECO:0008006" key="6">
    <source>
        <dbReference type="Google" id="ProtNLM"/>
    </source>
</evidence>
<evidence type="ECO:0000256" key="2">
    <source>
        <dbReference type="ARBA" id="ARBA00022605"/>
    </source>
</evidence>
<comment type="caution">
    <text evidence="4">The sequence shown here is derived from an EMBL/GenBank/DDBJ whole genome shotgun (WGS) entry which is preliminary data.</text>
</comment>
<dbReference type="GO" id="GO:0004765">
    <property type="term" value="F:shikimate kinase activity"/>
    <property type="evidence" value="ECO:0007669"/>
    <property type="project" value="TreeGrafter"/>
</dbReference>
<protein>
    <recommendedName>
        <fullName evidence="6">Shikimate kinase</fullName>
    </recommendedName>
</protein>
<dbReference type="Pfam" id="PF01202">
    <property type="entry name" value="SKI"/>
    <property type="match status" value="1"/>
</dbReference>
<gene>
    <name evidence="4" type="ORF">B296_00033972</name>
</gene>
<dbReference type="SUPFAM" id="SSF52540">
    <property type="entry name" value="P-loop containing nucleoside triphosphate hydrolases"/>
    <property type="match status" value="1"/>
</dbReference>
<keyword evidence="3" id="KW-0057">Aromatic amino acid biosynthesis</keyword>
<accession>A0A426YJ27</accession>
<evidence type="ECO:0000313" key="5">
    <source>
        <dbReference type="Proteomes" id="UP000287651"/>
    </source>
</evidence>
<reference evidence="4 5" key="1">
    <citation type="journal article" date="2014" name="Agronomy (Basel)">
        <title>A Draft Genome Sequence for Ensete ventricosum, the Drought-Tolerant Tree Against Hunger.</title>
        <authorList>
            <person name="Harrison J."/>
            <person name="Moore K.A."/>
            <person name="Paszkiewicz K."/>
            <person name="Jones T."/>
            <person name="Grant M."/>
            <person name="Ambacheew D."/>
            <person name="Muzemil S."/>
            <person name="Studholme D.J."/>
        </authorList>
    </citation>
    <scope>NUCLEOTIDE SEQUENCE [LARGE SCALE GENOMIC DNA]</scope>
</reference>
<dbReference type="GO" id="GO:0009507">
    <property type="term" value="C:chloroplast"/>
    <property type="evidence" value="ECO:0007669"/>
    <property type="project" value="TreeGrafter"/>
</dbReference>
<comment type="similarity">
    <text evidence="1">Belongs to the shikimate kinase family.</text>
</comment>
<dbReference type="AlphaFoldDB" id="A0A426YJ27"/>
<dbReference type="Proteomes" id="UP000287651">
    <property type="component" value="Unassembled WGS sequence"/>
</dbReference>
<evidence type="ECO:0000256" key="3">
    <source>
        <dbReference type="ARBA" id="ARBA00023141"/>
    </source>
</evidence>
<dbReference type="InterPro" id="IPR031322">
    <property type="entry name" value="Shikimate/glucono_kinase"/>
</dbReference>
<dbReference type="EMBL" id="AMZH03012102">
    <property type="protein sequence ID" value="RRT51670.1"/>
    <property type="molecule type" value="Genomic_DNA"/>
</dbReference>
<evidence type="ECO:0000313" key="4">
    <source>
        <dbReference type="EMBL" id="RRT51670.1"/>
    </source>
</evidence>
<dbReference type="GO" id="GO:0009073">
    <property type="term" value="P:aromatic amino acid family biosynthetic process"/>
    <property type="evidence" value="ECO:0007669"/>
    <property type="project" value="UniProtKB-KW"/>
</dbReference>
<dbReference type="GO" id="GO:0005829">
    <property type="term" value="C:cytosol"/>
    <property type="evidence" value="ECO:0007669"/>
    <property type="project" value="TreeGrafter"/>
</dbReference>
<dbReference type="PANTHER" id="PTHR21087:SF16">
    <property type="entry name" value="SHIKIMATE KINASE 1, CHLOROPLASTIC"/>
    <property type="match status" value="1"/>
</dbReference>
<keyword evidence="2" id="KW-0028">Amino-acid biosynthesis</keyword>
<organism evidence="4 5">
    <name type="scientific">Ensete ventricosum</name>
    <name type="common">Abyssinian banana</name>
    <name type="synonym">Musa ensete</name>
    <dbReference type="NCBI Taxonomy" id="4639"/>
    <lineage>
        <taxon>Eukaryota</taxon>
        <taxon>Viridiplantae</taxon>
        <taxon>Streptophyta</taxon>
        <taxon>Embryophyta</taxon>
        <taxon>Tracheophyta</taxon>
        <taxon>Spermatophyta</taxon>
        <taxon>Magnoliopsida</taxon>
        <taxon>Liliopsida</taxon>
        <taxon>Zingiberales</taxon>
        <taxon>Musaceae</taxon>
        <taxon>Ensete</taxon>
    </lineage>
</organism>
<sequence>MEASAALSLQSCSWIGSEKVGRKTSGFARLSNRCLEERKVAMVRFGDPPRSGASISTGHAERKIFCCHKKPSDLSGGTGSENFHSSFDEALVLKSEVLKDLSSMRRLVVATGGGAVIRPINWKYMKQGITIWLDVPLEALARRIAAVGTASRPLLHQEPGDPYTKAYANADARVSLEYIADKKGHGDVHALTPTDIAFEV</sequence>
<name>A0A426YJ27_ENSVE</name>
<dbReference type="GO" id="GO:0008652">
    <property type="term" value="P:amino acid biosynthetic process"/>
    <property type="evidence" value="ECO:0007669"/>
    <property type="project" value="UniProtKB-KW"/>
</dbReference>
<evidence type="ECO:0000256" key="1">
    <source>
        <dbReference type="ARBA" id="ARBA00006997"/>
    </source>
</evidence>
<dbReference type="Gene3D" id="3.40.50.300">
    <property type="entry name" value="P-loop containing nucleotide triphosphate hydrolases"/>
    <property type="match status" value="1"/>
</dbReference>
<proteinExistence type="inferred from homology"/>